<dbReference type="HOGENOM" id="CLU_2849598_0_0_1"/>
<dbReference type="RefSeq" id="XP_002912021.1">
    <property type="nucleotide sequence ID" value="XM_002911975.1"/>
</dbReference>
<dbReference type="VEuPathDB" id="FungiDB:CC1G_13549"/>
<dbReference type="AlphaFoldDB" id="D6RJZ3"/>
<dbReference type="Proteomes" id="UP000001861">
    <property type="component" value="Unassembled WGS sequence"/>
</dbReference>
<dbReference type="InParanoid" id="D6RJZ3"/>
<evidence type="ECO:0000313" key="1">
    <source>
        <dbReference type="EMBL" id="EFI28527.1"/>
    </source>
</evidence>
<keyword evidence="2" id="KW-1185">Reference proteome</keyword>
<comment type="caution">
    <text evidence="1">The sequence shown here is derived from an EMBL/GenBank/DDBJ whole genome shotgun (WGS) entry which is preliminary data.</text>
</comment>
<gene>
    <name evidence="1" type="ORF">CC1G_13549</name>
</gene>
<name>D6RJZ3_COPC7</name>
<dbReference type="EMBL" id="AACS02000001">
    <property type="protein sequence ID" value="EFI28527.1"/>
    <property type="molecule type" value="Genomic_DNA"/>
</dbReference>
<protein>
    <submittedName>
        <fullName evidence="1">Uncharacterized protein</fullName>
    </submittedName>
</protein>
<organism evidence="1 2">
    <name type="scientific">Coprinopsis cinerea (strain Okayama-7 / 130 / ATCC MYA-4618 / FGSC 9003)</name>
    <name type="common">Inky cap fungus</name>
    <name type="synonym">Hormographiella aspergillata</name>
    <dbReference type="NCBI Taxonomy" id="240176"/>
    <lineage>
        <taxon>Eukaryota</taxon>
        <taxon>Fungi</taxon>
        <taxon>Dikarya</taxon>
        <taxon>Basidiomycota</taxon>
        <taxon>Agaricomycotina</taxon>
        <taxon>Agaricomycetes</taxon>
        <taxon>Agaricomycetidae</taxon>
        <taxon>Agaricales</taxon>
        <taxon>Agaricineae</taxon>
        <taxon>Psathyrellaceae</taxon>
        <taxon>Coprinopsis</taxon>
    </lineage>
</organism>
<sequence length="65" mass="7742">MAREPETRRVKPVVGNTIYICSYDKRALWPWRTRGFETYIISYRIVDCSSLDLTGDRLQYKPWAV</sequence>
<reference evidence="1 2" key="1">
    <citation type="journal article" date="2010" name="Proc. Natl. Acad. Sci. U.S.A.">
        <title>Insights into evolution of multicellular fungi from the assembled chromosomes of the mushroom Coprinopsis cinerea (Coprinus cinereus).</title>
        <authorList>
            <person name="Stajich J.E."/>
            <person name="Wilke S.K."/>
            <person name="Ahren D."/>
            <person name="Au C.H."/>
            <person name="Birren B.W."/>
            <person name="Borodovsky M."/>
            <person name="Burns C."/>
            <person name="Canback B."/>
            <person name="Casselton L.A."/>
            <person name="Cheng C.K."/>
            <person name="Deng J."/>
            <person name="Dietrich F.S."/>
            <person name="Fargo D.C."/>
            <person name="Farman M.L."/>
            <person name="Gathman A.C."/>
            <person name="Goldberg J."/>
            <person name="Guigo R."/>
            <person name="Hoegger P.J."/>
            <person name="Hooker J.B."/>
            <person name="Huggins A."/>
            <person name="James T.Y."/>
            <person name="Kamada T."/>
            <person name="Kilaru S."/>
            <person name="Kodira C."/>
            <person name="Kues U."/>
            <person name="Kupfer D."/>
            <person name="Kwan H.S."/>
            <person name="Lomsadze A."/>
            <person name="Li W."/>
            <person name="Lilly W.W."/>
            <person name="Ma L.J."/>
            <person name="Mackey A.J."/>
            <person name="Manning G."/>
            <person name="Martin F."/>
            <person name="Muraguchi H."/>
            <person name="Natvig D.O."/>
            <person name="Palmerini H."/>
            <person name="Ramesh M.A."/>
            <person name="Rehmeyer C.J."/>
            <person name="Roe B.A."/>
            <person name="Shenoy N."/>
            <person name="Stanke M."/>
            <person name="Ter-Hovhannisyan V."/>
            <person name="Tunlid A."/>
            <person name="Velagapudi R."/>
            <person name="Vision T.J."/>
            <person name="Zeng Q."/>
            <person name="Zolan M.E."/>
            <person name="Pukkila P.J."/>
        </authorList>
    </citation>
    <scope>NUCLEOTIDE SEQUENCE [LARGE SCALE GENOMIC DNA]</scope>
    <source>
        <strain evidence="2">Okayama-7 / 130 / ATCC MYA-4618 / FGSC 9003</strain>
    </source>
</reference>
<evidence type="ECO:0000313" key="2">
    <source>
        <dbReference type="Proteomes" id="UP000001861"/>
    </source>
</evidence>
<dbReference type="KEGG" id="cci:CC1G_13549"/>
<proteinExistence type="predicted"/>
<dbReference type="GeneID" id="6011381"/>
<accession>D6RJZ3</accession>